<reference evidence="2 3" key="1">
    <citation type="journal article" date="2016" name="PLoS ONE">
        <title>A First Insight into the Genome of the Filter-Feeder Mussel Mytilus galloprovincialis.</title>
        <authorList>
            <person name="Murgarella M."/>
            <person name="Puiu D."/>
            <person name="Novoa B."/>
            <person name="Figueras A."/>
            <person name="Posada D."/>
            <person name="Canchaya C."/>
        </authorList>
    </citation>
    <scope>NUCLEOTIDE SEQUENCE [LARGE SCALE GENOMIC DNA]</scope>
    <source>
        <tissue evidence="2">Muscle</tissue>
    </source>
</reference>
<dbReference type="SUPFAM" id="SSF52200">
    <property type="entry name" value="Toll/Interleukin receptor TIR domain"/>
    <property type="match status" value="1"/>
</dbReference>
<dbReference type="SMR" id="A0A3L5TQ88"/>
<dbReference type="Gene3D" id="3.40.50.10140">
    <property type="entry name" value="Toll/interleukin-1 receptor homology (TIR) domain"/>
    <property type="match status" value="1"/>
</dbReference>
<dbReference type="Pfam" id="PF01582">
    <property type="entry name" value="TIR"/>
    <property type="match status" value="1"/>
</dbReference>
<feature type="non-terminal residue" evidence="2">
    <location>
        <position position="1"/>
    </location>
</feature>
<comment type="caution">
    <text evidence="2">The sequence shown here is derived from an EMBL/GenBank/DDBJ whole genome shotgun (WGS) entry which is preliminary data.</text>
</comment>
<evidence type="ECO:0000313" key="2">
    <source>
        <dbReference type="EMBL" id="OPL21352.1"/>
    </source>
</evidence>
<dbReference type="PROSITE" id="PS50104">
    <property type="entry name" value="TIR"/>
    <property type="match status" value="1"/>
</dbReference>
<evidence type="ECO:0000313" key="3">
    <source>
        <dbReference type="Proteomes" id="UP000266721"/>
    </source>
</evidence>
<keyword evidence="2" id="KW-0675">Receptor</keyword>
<dbReference type="EMBL" id="KV592429">
    <property type="protein sequence ID" value="OPL21352.1"/>
    <property type="molecule type" value="Genomic_DNA"/>
</dbReference>
<evidence type="ECO:0000259" key="1">
    <source>
        <dbReference type="PROSITE" id="PS50104"/>
    </source>
</evidence>
<feature type="domain" description="TIR" evidence="1">
    <location>
        <begin position="259"/>
        <end position="353"/>
    </location>
</feature>
<protein>
    <submittedName>
        <fullName evidence="2">Toll-like 2 receptor</fullName>
    </submittedName>
</protein>
<gene>
    <name evidence="2" type="ORF">AM593_03963</name>
</gene>
<name>A0A3L5TQ88_MYTGA</name>
<dbReference type="PRINTS" id="PR01537">
    <property type="entry name" value="INTRLKN1R1F"/>
</dbReference>
<dbReference type="InterPro" id="IPR000157">
    <property type="entry name" value="TIR_dom"/>
</dbReference>
<dbReference type="Proteomes" id="UP000266721">
    <property type="component" value="Unassembled WGS sequence"/>
</dbReference>
<dbReference type="PANTHER" id="PTHR16253:SF0">
    <property type="entry name" value="TETRATRICOPEPTIDE REPEAT PROTEIN 22"/>
    <property type="match status" value="1"/>
</dbReference>
<dbReference type="InterPro" id="IPR042342">
    <property type="entry name" value="TTC22"/>
</dbReference>
<organism evidence="2 3">
    <name type="scientific">Mytilus galloprovincialis</name>
    <name type="common">Mediterranean mussel</name>
    <dbReference type="NCBI Taxonomy" id="29158"/>
    <lineage>
        <taxon>Eukaryota</taxon>
        <taxon>Metazoa</taxon>
        <taxon>Spiralia</taxon>
        <taxon>Lophotrochozoa</taxon>
        <taxon>Mollusca</taxon>
        <taxon>Bivalvia</taxon>
        <taxon>Autobranchia</taxon>
        <taxon>Pteriomorphia</taxon>
        <taxon>Mytilida</taxon>
        <taxon>Mytiloidea</taxon>
        <taxon>Mytilidae</taxon>
        <taxon>Mytilinae</taxon>
        <taxon>Mytilus</taxon>
    </lineage>
</organism>
<proteinExistence type="predicted"/>
<dbReference type="InterPro" id="IPR035897">
    <property type="entry name" value="Toll_tir_struct_dom_sf"/>
</dbReference>
<dbReference type="AlphaFoldDB" id="A0A3L5TQ88"/>
<dbReference type="GO" id="GO:0007165">
    <property type="term" value="P:signal transduction"/>
    <property type="evidence" value="ECO:0007669"/>
    <property type="project" value="InterPro"/>
</dbReference>
<keyword evidence="3" id="KW-1185">Reference proteome</keyword>
<sequence>LSWQYFQGALSDGHQCFESKGSAIDMEILARICQKIAKFPYTNKYGAYAVKKKEFLHYALDYLQHGIALSGPSEYNIAKRMASCLYDLDELVTATEWMKRALALCPYVKIYDCKITCLYLLKRYGIESKINGGDKPYYLLREIIYILLKCTKQQANTDEVYEYIIRTDYSDLCSLINDVVTVKQLLKQTGLDIITDILQCETAIKKLDTGRQKQLEQFKEQISSVVPLDDIEMVLEEEFEQSSAPIPLSLETQLVPDGYQYSFFISHSNRDSDWVNNILLFELEKKFSDGDEAFKGCIADRDFVPGKTIIRNITEAIRKSCKIILVLTRNFVASPWRENEMERALMKVPGFKK</sequence>
<accession>A0A3L5TQ88</accession>
<dbReference type="PANTHER" id="PTHR16253">
    <property type="entry name" value="TETRATRICOPEPTIDE REPEAT PROTEIN 22"/>
    <property type="match status" value="1"/>
</dbReference>